<dbReference type="RefSeq" id="WP_191309630.1">
    <property type="nucleotide sequence ID" value="NZ_BNAW01000008.1"/>
</dbReference>
<evidence type="ECO:0000313" key="2">
    <source>
        <dbReference type="Proteomes" id="UP000649955"/>
    </source>
</evidence>
<proteinExistence type="predicted"/>
<reference evidence="2" key="1">
    <citation type="journal article" date="2019" name="Int. J. Syst. Evol. Microbiol.">
        <title>The Global Catalogue of Microorganisms (GCM) 10K type strain sequencing project: providing services to taxonomists for standard genome sequencing and annotation.</title>
        <authorList>
            <consortium name="The Broad Institute Genomics Platform"/>
            <consortium name="The Broad Institute Genome Sequencing Center for Infectious Disease"/>
            <person name="Wu L."/>
            <person name="Ma J."/>
        </authorList>
    </citation>
    <scope>NUCLEOTIDE SEQUENCE [LARGE SCALE GENOMIC DNA]</scope>
    <source>
        <strain evidence="2">CGMCC 4.7680</strain>
    </source>
</reference>
<gene>
    <name evidence="1" type="ORF">GCM10017567_25730</name>
</gene>
<comment type="caution">
    <text evidence="1">The sequence shown here is derived from an EMBL/GenBank/DDBJ whole genome shotgun (WGS) entry which is preliminary data.</text>
</comment>
<protein>
    <submittedName>
        <fullName evidence="1">Uncharacterized protein</fullName>
    </submittedName>
</protein>
<organism evidence="1 2">
    <name type="scientific">Amycolatopsis bullii</name>
    <dbReference type="NCBI Taxonomy" id="941987"/>
    <lineage>
        <taxon>Bacteria</taxon>
        <taxon>Bacillati</taxon>
        <taxon>Actinomycetota</taxon>
        <taxon>Actinomycetes</taxon>
        <taxon>Pseudonocardiales</taxon>
        <taxon>Pseudonocardiaceae</taxon>
        <taxon>Amycolatopsis</taxon>
    </lineage>
</organism>
<dbReference type="EMBL" id="BNAW01000008">
    <property type="protein sequence ID" value="GHG08058.1"/>
    <property type="molecule type" value="Genomic_DNA"/>
</dbReference>
<keyword evidence="2" id="KW-1185">Reference proteome</keyword>
<name>A0ABQ3K8H3_9PSEU</name>
<dbReference type="Proteomes" id="UP000649955">
    <property type="component" value="Unassembled WGS sequence"/>
</dbReference>
<evidence type="ECO:0000313" key="1">
    <source>
        <dbReference type="EMBL" id="GHG08058.1"/>
    </source>
</evidence>
<sequence length="134" mass="14315">MAVDLPGLAIVAGLLLPALAAAAWAISLERRRPGRPPAVPDPEPDFTVAGIQSRLRREVAARKLADAGTVALPTLPIPAQTRREPDRTRLPCRVAGILPPPAPVTVGFPAPRFAFAPPDTDLMRRILDGLRKLD</sequence>
<accession>A0ABQ3K8H3</accession>